<dbReference type="SUPFAM" id="SSF81301">
    <property type="entry name" value="Nucleotidyltransferase"/>
    <property type="match status" value="1"/>
</dbReference>
<name>A0ABN2TM36_9ACTN</name>
<sequence>MGRNPQHETAPRRPAAVDTVREVSAQAASAARVRRHAAPYDLSPTGWLTEDANHRGRTRGVRDRAAYLDPASLAPRRRTDAELQDPRLARLDAWLTDRVNRVKATDEELATAEFRAQAVIGALDRIYPGAEVYRTGSIAHGDAMHPLNDVDLGVILTDRPELGPDGLGPRAEMRHVAGELVKRLKPTFPKLSADPEGKRSVVLTFNAVQGASDPDFTCDVIIALPGPDQTLLIPNTDLRGGWDQNDPRGHVDRVQRVDAASGGSLSRTVRLAKHWRDRHGKPLYSWNIKTLALEALSGASHPFEGLYRFFEHSAGAVAEGPTENPGSMAYPPPTVAGNRGEATRQLLDALARLELARLAALAGKDDAAEQALGRFFGDGIDGPGGAAFSG</sequence>
<dbReference type="EMBL" id="BAAAQN010000003">
    <property type="protein sequence ID" value="GAA2014120.1"/>
    <property type="molecule type" value="Genomic_DNA"/>
</dbReference>
<reference evidence="2 3" key="1">
    <citation type="journal article" date="2019" name="Int. J. Syst. Evol. Microbiol.">
        <title>The Global Catalogue of Microorganisms (GCM) 10K type strain sequencing project: providing services to taxonomists for standard genome sequencing and annotation.</title>
        <authorList>
            <consortium name="The Broad Institute Genomics Platform"/>
            <consortium name="The Broad Institute Genome Sequencing Center for Infectious Disease"/>
            <person name="Wu L."/>
            <person name="Ma J."/>
        </authorList>
    </citation>
    <scope>NUCLEOTIDE SEQUENCE [LARGE SCALE GENOMIC DNA]</scope>
    <source>
        <strain evidence="2 3">JCM 16014</strain>
    </source>
</reference>
<feature type="compositionally biased region" description="Basic and acidic residues" evidence="1">
    <location>
        <begin position="1"/>
        <end position="11"/>
    </location>
</feature>
<protein>
    <recommendedName>
        <fullName evidence="4">Nucleotidyltransferase</fullName>
    </recommendedName>
</protein>
<dbReference type="RefSeq" id="WP_344663934.1">
    <property type="nucleotide sequence ID" value="NZ_BAAAQN010000003.1"/>
</dbReference>
<evidence type="ECO:0000313" key="2">
    <source>
        <dbReference type="EMBL" id="GAA2014120.1"/>
    </source>
</evidence>
<organism evidence="2 3">
    <name type="scientific">Catenulispora yoronensis</name>
    <dbReference type="NCBI Taxonomy" id="450799"/>
    <lineage>
        <taxon>Bacteria</taxon>
        <taxon>Bacillati</taxon>
        <taxon>Actinomycetota</taxon>
        <taxon>Actinomycetes</taxon>
        <taxon>Catenulisporales</taxon>
        <taxon>Catenulisporaceae</taxon>
        <taxon>Catenulispora</taxon>
    </lineage>
</organism>
<feature type="compositionally biased region" description="Low complexity" evidence="1">
    <location>
        <begin position="22"/>
        <end position="31"/>
    </location>
</feature>
<accession>A0ABN2TM36</accession>
<gene>
    <name evidence="2" type="ORF">GCM10009839_06250</name>
</gene>
<evidence type="ECO:0000256" key="1">
    <source>
        <dbReference type="SAM" id="MobiDB-lite"/>
    </source>
</evidence>
<evidence type="ECO:0000313" key="3">
    <source>
        <dbReference type="Proteomes" id="UP001500751"/>
    </source>
</evidence>
<dbReference type="Proteomes" id="UP001500751">
    <property type="component" value="Unassembled WGS sequence"/>
</dbReference>
<evidence type="ECO:0008006" key="4">
    <source>
        <dbReference type="Google" id="ProtNLM"/>
    </source>
</evidence>
<dbReference type="InterPro" id="IPR043519">
    <property type="entry name" value="NT_sf"/>
</dbReference>
<feature type="region of interest" description="Disordered" evidence="1">
    <location>
        <begin position="1"/>
        <end position="36"/>
    </location>
</feature>
<comment type="caution">
    <text evidence="2">The sequence shown here is derived from an EMBL/GenBank/DDBJ whole genome shotgun (WGS) entry which is preliminary data.</text>
</comment>
<proteinExistence type="predicted"/>
<keyword evidence="3" id="KW-1185">Reference proteome</keyword>